<protein>
    <submittedName>
        <fullName evidence="1">Uncharacterized protein</fullName>
    </submittedName>
</protein>
<comment type="caution">
    <text evidence="1">The sequence shown here is derived from an EMBL/GenBank/DDBJ whole genome shotgun (WGS) entry which is preliminary data.</text>
</comment>
<gene>
    <name evidence="1" type="ORF">FHX33_001923</name>
</gene>
<sequence>MDALANRSAIEDSAYNECSRIAALHTKAPAHRARAFVW</sequence>
<reference evidence="1 2" key="1">
    <citation type="submission" date="2020-08" db="EMBL/GenBank/DDBJ databases">
        <title>Sequencing the genomes of 1000 actinobacteria strains.</title>
        <authorList>
            <person name="Klenk H.-P."/>
        </authorList>
    </citation>
    <scope>NUCLEOTIDE SEQUENCE [LARGE SCALE GENOMIC DNA]</scope>
    <source>
        <strain evidence="1 2">DSM 20146</strain>
    </source>
</reference>
<evidence type="ECO:0000313" key="2">
    <source>
        <dbReference type="Proteomes" id="UP000538196"/>
    </source>
</evidence>
<keyword evidence="2" id="KW-1185">Reference proteome</keyword>
<proteinExistence type="predicted"/>
<evidence type="ECO:0000313" key="1">
    <source>
        <dbReference type="EMBL" id="MBB2967191.1"/>
    </source>
</evidence>
<accession>A0A7W4YIM3</accession>
<dbReference type="Proteomes" id="UP000538196">
    <property type="component" value="Unassembled WGS sequence"/>
</dbReference>
<name>A0A7W4YIM3_LEIAQ</name>
<dbReference type="AlphaFoldDB" id="A0A7W4YIM3"/>
<organism evidence="1 2">
    <name type="scientific">Leifsonia aquatica</name>
    <name type="common">Corynebacterium aquaticum</name>
    <dbReference type="NCBI Taxonomy" id="144185"/>
    <lineage>
        <taxon>Bacteria</taxon>
        <taxon>Bacillati</taxon>
        <taxon>Actinomycetota</taxon>
        <taxon>Actinomycetes</taxon>
        <taxon>Micrococcales</taxon>
        <taxon>Microbacteriaceae</taxon>
        <taxon>Leifsonia</taxon>
    </lineage>
</organism>
<dbReference type="EMBL" id="JACHVP010000001">
    <property type="protein sequence ID" value="MBB2967191.1"/>
    <property type="molecule type" value="Genomic_DNA"/>
</dbReference>